<feature type="domain" description="C2H2-type" evidence="9">
    <location>
        <begin position="8"/>
        <end position="32"/>
    </location>
</feature>
<dbReference type="InterPro" id="IPR004827">
    <property type="entry name" value="bZIP"/>
</dbReference>
<organism evidence="11 12">
    <name type="scientific">Sinanodonta woodiana</name>
    <name type="common">Chinese pond mussel</name>
    <name type="synonym">Anodonta woodiana</name>
    <dbReference type="NCBI Taxonomy" id="1069815"/>
    <lineage>
        <taxon>Eukaryota</taxon>
        <taxon>Metazoa</taxon>
        <taxon>Spiralia</taxon>
        <taxon>Lophotrochozoa</taxon>
        <taxon>Mollusca</taxon>
        <taxon>Bivalvia</taxon>
        <taxon>Autobranchia</taxon>
        <taxon>Heteroconchia</taxon>
        <taxon>Palaeoheterodonta</taxon>
        <taxon>Unionida</taxon>
        <taxon>Unionoidea</taxon>
        <taxon>Unionidae</taxon>
        <taxon>Unioninae</taxon>
        <taxon>Sinanodonta</taxon>
    </lineage>
</organism>
<keyword evidence="6" id="KW-0479">Metal-binding</keyword>
<keyword evidence="6" id="KW-0863">Zinc-finger</keyword>
<sequence length="599" mass="65382">MADEDKPFICSQDGCSQSFTNEDHLAVHMKKHDMSLALHLGSNQSPQHLFLDQTPTPTKFLRNCEEMGLFQELTKNPFDDAFKKATDSTDDSTSNPLPGPPMLNDLNTPVPGSSSHRSEAYFKLHDADIEGIQTLNRLRENSLSVSREHSLTSIIPKKRKKFMSTHVQPTSTTADDEQEYMIASTSNGESVIGSSNPKIDSINNSMVTSSTTDMESVLASVASSNLTMNTQTTAMLQQPFSVQVLLQLPNGQTIPVQFPTAALSSNTITTNIPNITQTPAVNTSLGSSLPKPTYLTNSVPVHSFAPVTIPAPGSIVVTSVSPVMQTQTVPHPVISKSPATSPLSGSQSLTKQKLKAAIQQQTTPGSSVKIAQILQMVQDFKKEPQSTAPSPMSDMTISSPEGSLSDSFPNTLTSPKQSRGDEDPEERRRKFLERNRAAAARCRQKRKQWIVNLERKAEELTSTNTRLQGECNQLRTEVAQLKSLLLAHKDCPITLQQQVTQIPQPTTYNFLNDQGPVTSLVSGNRVLSSSSGVTPNTVISSVQRVSMATNIETPSTITMIPTVVTPNLNIFKKRNDEDADDDDNDDDIDDDDDDDDDES</sequence>
<evidence type="ECO:0000313" key="11">
    <source>
        <dbReference type="EMBL" id="KAL3835847.1"/>
    </source>
</evidence>
<feature type="compositionally biased region" description="Polar residues" evidence="8">
    <location>
        <begin position="105"/>
        <end position="115"/>
    </location>
</feature>
<evidence type="ECO:0000256" key="4">
    <source>
        <dbReference type="ARBA" id="ARBA00023163"/>
    </source>
</evidence>
<evidence type="ECO:0000259" key="10">
    <source>
        <dbReference type="PROSITE" id="PS50217"/>
    </source>
</evidence>
<dbReference type="PROSITE" id="PS50217">
    <property type="entry name" value="BZIP"/>
    <property type="match status" value="1"/>
</dbReference>
<dbReference type="CDD" id="cd14687">
    <property type="entry name" value="bZIP_ATF2"/>
    <property type="match status" value="1"/>
</dbReference>
<dbReference type="GO" id="GO:0005634">
    <property type="term" value="C:nucleus"/>
    <property type="evidence" value="ECO:0007669"/>
    <property type="project" value="UniProtKB-SubCell"/>
</dbReference>
<dbReference type="InterPro" id="IPR036236">
    <property type="entry name" value="Znf_C2H2_sf"/>
</dbReference>
<evidence type="ECO:0000256" key="1">
    <source>
        <dbReference type="ARBA" id="ARBA00004123"/>
    </source>
</evidence>
<keyword evidence="12" id="KW-1185">Reference proteome</keyword>
<evidence type="ECO:0000256" key="6">
    <source>
        <dbReference type="PROSITE-ProRule" id="PRU00042"/>
    </source>
</evidence>
<evidence type="ECO:0000256" key="5">
    <source>
        <dbReference type="ARBA" id="ARBA00023242"/>
    </source>
</evidence>
<protein>
    <recommendedName>
        <fullName evidence="13">Cyclic AMP-dependent transcription factor ATF-2</fullName>
    </recommendedName>
</protein>
<feature type="domain" description="BZIP" evidence="10">
    <location>
        <begin position="425"/>
        <end position="488"/>
    </location>
</feature>
<dbReference type="Proteomes" id="UP001634394">
    <property type="component" value="Unassembled WGS sequence"/>
</dbReference>
<dbReference type="FunFam" id="1.20.5.170:FF:000010">
    <property type="entry name" value="Cyclic AMP-dependent transcription factor ATF-2"/>
    <property type="match status" value="1"/>
</dbReference>
<feature type="compositionally biased region" description="Basic and acidic residues" evidence="8">
    <location>
        <begin position="418"/>
        <end position="428"/>
    </location>
</feature>
<feature type="compositionally biased region" description="Polar residues" evidence="8">
    <location>
        <begin position="385"/>
        <end position="417"/>
    </location>
</feature>
<evidence type="ECO:0000256" key="3">
    <source>
        <dbReference type="ARBA" id="ARBA00023125"/>
    </source>
</evidence>
<dbReference type="SMART" id="SM00355">
    <property type="entry name" value="ZnF_C2H2"/>
    <property type="match status" value="1"/>
</dbReference>
<dbReference type="EMBL" id="JBJQND010000018">
    <property type="protein sequence ID" value="KAL3835847.1"/>
    <property type="molecule type" value="Genomic_DNA"/>
</dbReference>
<dbReference type="PROSITE" id="PS00028">
    <property type="entry name" value="ZINC_FINGER_C2H2_1"/>
    <property type="match status" value="1"/>
</dbReference>
<dbReference type="PROSITE" id="PS00036">
    <property type="entry name" value="BZIP_BASIC"/>
    <property type="match status" value="1"/>
</dbReference>
<dbReference type="GO" id="GO:0003677">
    <property type="term" value="F:DNA binding"/>
    <property type="evidence" value="ECO:0007669"/>
    <property type="project" value="UniProtKB-KW"/>
</dbReference>
<feature type="region of interest" description="Disordered" evidence="8">
    <location>
        <begin position="573"/>
        <end position="599"/>
    </location>
</feature>
<evidence type="ECO:0000313" key="12">
    <source>
        <dbReference type="Proteomes" id="UP001634394"/>
    </source>
</evidence>
<evidence type="ECO:0000256" key="8">
    <source>
        <dbReference type="SAM" id="MobiDB-lite"/>
    </source>
</evidence>
<feature type="region of interest" description="Disordered" evidence="8">
    <location>
        <begin position="81"/>
        <end position="116"/>
    </location>
</feature>
<reference evidence="11 12" key="1">
    <citation type="submission" date="2024-11" db="EMBL/GenBank/DDBJ databases">
        <title>Chromosome-level genome assembly of the freshwater bivalve Anodonta woodiana.</title>
        <authorList>
            <person name="Chen X."/>
        </authorList>
    </citation>
    <scope>NUCLEOTIDE SEQUENCE [LARGE SCALE GENOMIC DNA]</scope>
    <source>
        <strain evidence="11">MN2024</strain>
        <tissue evidence="11">Gills</tissue>
    </source>
</reference>
<dbReference type="InterPro" id="IPR046347">
    <property type="entry name" value="bZIP_sf"/>
</dbReference>
<keyword evidence="5" id="KW-0539">Nucleus</keyword>
<evidence type="ECO:0008006" key="13">
    <source>
        <dbReference type="Google" id="ProtNLM"/>
    </source>
</evidence>
<dbReference type="InterPro" id="IPR013087">
    <property type="entry name" value="Znf_C2H2_type"/>
</dbReference>
<dbReference type="PANTHER" id="PTHR19304">
    <property type="entry name" value="CYCLIC-AMP RESPONSE ELEMENT BINDING PROTEIN"/>
    <property type="match status" value="1"/>
</dbReference>
<dbReference type="SUPFAM" id="SSF57959">
    <property type="entry name" value="Leucine zipper domain"/>
    <property type="match status" value="1"/>
</dbReference>
<feature type="compositionally biased region" description="Acidic residues" evidence="8">
    <location>
        <begin position="577"/>
        <end position="599"/>
    </location>
</feature>
<dbReference type="SUPFAM" id="SSF57667">
    <property type="entry name" value="beta-beta-alpha zinc fingers"/>
    <property type="match status" value="1"/>
</dbReference>
<keyword evidence="7" id="KW-0175">Coiled coil</keyword>
<feature type="region of interest" description="Disordered" evidence="8">
    <location>
        <begin position="381"/>
        <end position="428"/>
    </location>
</feature>
<keyword evidence="3" id="KW-0238">DNA-binding</keyword>
<dbReference type="AlphaFoldDB" id="A0ABD3TFQ8"/>
<keyword evidence="4" id="KW-0804">Transcription</keyword>
<gene>
    <name evidence="11" type="ORF">ACJMK2_021308</name>
</gene>
<keyword evidence="2" id="KW-0805">Transcription regulation</keyword>
<evidence type="ECO:0000259" key="9">
    <source>
        <dbReference type="PROSITE" id="PS50157"/>
    </source>
</evidence>
<feature type="coiled-coil region" evidence="7">
    <location>
        <begin position="450"/>
        <end position="484"/>
    </location>
</feature>
<dbReference type="PROSITE" id="PS50157">
    <property type="entry name" value="ZINC_FINGER_C2H2_2"/>
    <property type="match status" value="1"/>
</dbReference>
<comment type="subcellular location">
    <subcellularLocation>
        <location evidence="1">Nucleus</location>
    </subcellularLocation>
</comment>
<accession>A0ABD3TFQ8</accession>
<proteinExistence type="predicted"/>
<dbReference type="SMART" id="SM00338">
    <property type="entry name" value="BRLZ"/>
    <property type="match status" value="1"/>
</dbReference>
<comment type="caution">
    <text evidence="11">The sequence shown here is derived from an EMBL/GenBank/DDBJ whole genome shotgun (WGS) entry which is preliminary data.</text>
</comment>
<keyword evidence="6" id="KW-0862">Zinc</keyword>
<dbReference type="InterPro" id="IPR051027">
    <property type="entry name" value="bZIP_transcription_factors"/>
</dbReference>
<dbReference type="GO" id="GO:0008270">
    <property type="term" value="F:zinc ion binding"/>
    <property type="evidence" value="ECO:0007669"/>
    <property type="project" value="UniProtKB-KW"/>
</dbReference>
<dbReference type="Pfam" id="PF00170">
    <property type="entry name" value="bZIP_1"/>
    <property type="match status" value="1"/>
</dbReference>
<name>A0ABD3TFQ8_SINWO</name>
<evidence type="ECO:0000256" key="2">
    <source>
        <dbReference type="ARBA" id="ARBA00023015"/>
    </source>
</evidence>
<evidence type="ECO:0000256" key="7">
    <source>
        <dbReference type="SAM" id="Coils"/>
    </source>
</evidence>
<dbReference type="Gene3D" id="3.30.160.60">
    <property type="entry name" value="Classic Zinc Finger"/>
    <property type="match status" value="1"/>
</dbReference>
<dbReference type="Gene3D" id="1.20.5.170">
    <property type="match status" value="1"/>
</dbReference>